<comment type="caution">
    <text evidence="2">The sequence shown here is derived from an EMBL/GenBank/DDBJ whole genome shotgun (WGS) entry which is preliminary data.</text>
</comment>
<evidence type="ECO:0000256" key="1">
    <source>
        <dbReference type="SAM" id="SignalP"/>
    </source>
</evidence>
<dbReference type="Proteomes" id="UP001206206">
    <property type="component" value="Unassembled WGS sequence"/>
</dbReference>
<proteinExistence type="predicted"/>
<accession>A0ABT1P9P3</accession>
<gene>
    <name evidence="2" type="ORF">NON19_03675</name>
</gene>
<feature type="chain" id="PRO_5045410723" evidence="1">
    <location>
        <begin position="31"/>
        <end position="67"/>
    </location>
</feature>
<evidence type="ECO:0000313" key="2">
    <source>
        <dbReference type="EMBL" id="MCQ4041148.1"/>
    </source>
</evidence>
<name>A0ABT1P9P3_9ACTN</name>
<sequence>MNNVRRITATVTASALLALGGAALATPSHAQTRTVSTGGRAATATMQSAPAVSQILRGASYLLSKLL</sequence>
<dbReference type="RefSeq" id="WP_255925108.1">
    <property type="nucleotide sequence ID" value="NZ_JANFNH010000002.1"/>
</dbReference>
<feature type="signal peptide" evidence="1">
    <location>
        <begin position="1"/>
        <end position="30"/>
    </location>
</feature>
<evidence type="ECO:0000313" key="3">
    <source>
        <dbReference type="Proteomes" id="UP001206206"/>
    </source>
</evidence>
<organism evidence="2 3">
    <name type="scientific">Streptantibioticus rubrisoli</name>
    <dbReference type="NCBI Taxonomy" id="1387313"/>
    <lineage>
        <taxon>Bacteria</taxon>
        <taxon>Bacillati</taxon>
        <taxon>Actinomycetota</taxon>
        <taxon>Actinomycetes</taxon>
        <taxon>Kitasatosporales</taxon>
        <taxon>Streptomycetaceae</taxon>
        <taxon>Streptantibioticus</taxon>
    </lineage>
</organism>
<dbReference type="EMBL" id="JANFNH010000002">
    <property type="protein sequence ID" value="MCQ4041148.1"/>
    <property type="molecule type" value="Genomic_DNA"/>
</dbReference>
<keyword evidence="1" id="KW-0732">Signal</keyword>
<reference evidence="2 3" key="1">
    <citation type="submission" date="2022-06" db="EMBL/GenBank/DDBJ databases">
        <title>Draft genome sequence of type strain Streptomyces rubrisoli DSM 42083.</title>
        <authorList>
            <person name="Duangmal K."/>
            <person name="Klaysubun C."/>
        </authorList>
    </citation>
    <scope>NUCLEOTIDE SEQUENCE [LARGE SCALE GENOMIC DNA]</scope>
    <source>
        <strain evidence="2 3">DSM 42083</strain>
    </source>
</reference>
<keyword evidence="3" id="KW-1185">Reference proteome</keyword>
<protein>
    <submittedName>
        <fullName evidence="2">Uncharacterized protein</fullName>
    </submittedName>
</protein>